<evidence type="ECO:0000313" key="4">
    <source>
        <dbReference type="Proteomes" id="UP000192393"/>
    </source>
</evidence>
<gene>
    <name evidence="3" type="ORF">SAMN06296427_101312</name>
</gene>
<keyword evidence="1" id="KW-0812">Transmembrane</keyword>
<keyword evidence="1" id="KW-0472">Membrane</keyword>
<dbReference type="InterPro" id="IPR011330">
    <property type="entry name" value="Glyco_hydro/deAcase_b/a-brl"/>
</dbReference>
<dbReference type="SUPFAM" id="SSF88713">
    <property type="entry name" value="Glycoside hydrolase/deacetylase"/>
    <property type="match status" value="1"/>
</dbReference>
<dbReference type="Gene3D" id="3.20.20.370">
    <property type="entry name" value="Glycoside hydrolase/deacetylase"/>
    <property type="match status" value="1"/>
</dbReference>
<keyword evidence="4" id="KW-1185">Reference proteome</keyword>
<dbReference type="EMBL" id="FWXS01000001">
    <property type="protein sequence ID" value="SMC34670.1"/>
    <property type="molecule type" value="Genomic_DNA"/>
</dbReference>
<dbReference type="GO" id="GO:0016810">
    <property type="term" value="F:hydrolase activity, acting on carbon-nitrogen (but not peptide) bonds"/>
    <property type="evidence" value="ECO:0007669"/>
    <property type="project" value="InterPro"/>
</dbReference>
<dbReference type="PANTHER" id="PTHR10587">
    <property type="entry name" value="GLYCOSYL TRANSFERASE-RELATED"/>
    <property type="match status" value="1"/>
</dbReference>
<sequence>MKFKLLNYITLTSILIILGLIFWYDLNWGFIFVPGIIWVLIVSIVSSNIQWNFFLKSISKGNPEVNKIALTFDDGPHPEFTPKVLELLEKYNAQATFFCIGRNVEKYPEILVKIYENQHIIGNHSFTHSHKIDFNNKSKWLDEINSTDDKIQNIIGQKPQFFRPPFGVTTPHLAKAIDETKHKVIGWNIRSFDTISNQNPDKIVKRILSKTKPGSIILLHDHLPGIFTILEQLLPELQERNFTFVTVDELINYESV</sequence>
<evidence type="ECO:0000256" key="1">
    <source>
        <dbReference type="SAM" id="Phobius"/>
    </source>
</evidence>
<dbReference type="GO" id="GO:0005975">
    <property type="term" value="P:carbohydrate metabolic process"/>
    <property type="evidence" value="ECO:0007669"/>
    <property type="project" value="InterPro"/>
</dbReference>
<proteinExistence type="predicted"/>
<dbReference type="Pfam" id="PF01522">
    <property type="entry name" value="Polysacc_deac_1"/>
    <property type="match status" value="1"/>
</dbReference>
<feature type="transmembrane region" description="Helical" evidence="1">
    <location>
        <begin position="5"/>
        <end position="24"/>
    </location>
</feature>
<feature type="domain" description="NodB homology" evidence="2">
    <location>
        <begin position="66"/>
        <end position="245"/>
    </location>
</feature>
<dbReference type="CDD" id="cd10917">
    <property type="entry name" value="CE4_NodB_like_6s_7s"/>
    <property type="match status" value="1"/>
</dbReference>
<feature type="transmembrane region" description="Helical" evidence="1">
    <location>
        <begin position="30"/>
        <end position="51"/>
    </location>
</feature>
<reference evidence="3 4" key="1">
    <citation type="submission" date="2017-04" db="EMBL/GenBank/DDBJ databases">
        <authorList>
            <person name="Afonso C.L."/>
            <person name="Miller P.J."/>
            <person name="Scott M.A."/>
            <person name="Spackman E."/>
            <person name="Goraichik I."/>
            <person name="Dimitrov K.M."/>
            <person name="Suarez D.L."/>
            <person name="Swayne D.E."/>
        </authorList>
    </citation>
    <scope>NUCLEOTIDE SEQUENCE [LARGE SCALE GENOMIC DNA]</scope>
    <source>
        <strain evidence="3 4">CGMCC 1.12708</strain>
    </source>
</reference>
<protein>
    <submittedName>
        <fullName evidence="3">Peptidoglycan/xylan/chitin deacetylase, PgdA/CDA1 family</fullName>
    </submittedName>
</protein>
<name>A0A1W1YEN1_9FLAO</name>
<dbReference type="PROSITE" id="PS51677">
    <property type="entry name" value="NODB"/>
    <property type="match status" value="1"/>
</dbReference>
<dbReference type="AlphaFoldDB" id="A0A1W1YEN1"/>
<accession>A0A1W1YEN1</accession>
<evidence type="ECO:0000313" key="3">
    <source>
        <dbReference type="EMBL" id="SMC34670.1"/>
    </source>
</evidence>
<dbReference type="InterPro" id="IPR002509">
    <property type="entry name" value="NODB_dom"/>
</dbReference>
<keyword evidence="1" id="KW-1133">Transmembrane helix</keyword>
<dbReference type="OrthoDB" id="9812065at2"/>
<dbReference type="RefSeq" id="WP_084015582.1">
    <property type="nucleotide sequence ID" value="NZ_FWXS01000001.1"/>
</dbReference>
<evidence type="ECO:0000259" key="2">
    <source>
        <dbReference type="PROSITE" id="PS51677"/>
    </source>
</evidence>
<dbReference type="STRING" id="1434700.SAMN06296427_101312"/>
<dbReference type="InterPro" id="IPR050248">
    <property type="entry name" value="Polysacc_deacetylase_ArnD"/>
</dbReference>
<organism evidence="3 4">
    <name type="scientific">Moheibacter sediminis</name>
    <dbReference type="NCBI Taxonomy" id="1434700"/>
    <lineage>
        <taxon>Bacteria</taxon>
        <taxon>Pseudomonadati</taxon>
        <taxon>Bacteroidota</taxon>
        <taxon>Flavobacteriia</taxon>
        <taxon>Flavobacteriales</taxon>
        <taxon>Weeksellaceae</taxon>
        <taxon>Moheibacter</taxon>
    </lineage>
</organism>
<dbReference type="Proteomes" id="UP000192393">
    <property type="component" value="Unassembled WGS sequence"/>
</dbReference>